<keyword evidence="11" id="KW-1185">Reference proteome</keyword>
<dbReference type="Proteomes" id="UP000625711">
    <property type="component" value="Unassembled WGS sequence"/>
</dbReference>
<dbReference type="OrthoDB" id="196103at2759"/>
<dbReference type="InterPro" id="IPR036259">
    <property type="entry name" value="MFS_trans_sf"/>
</dbReference>
<dbReference type="Gene3D" id="1.20.1250.20">
    <property type="entry name" value="MFS general substrate transporter like domains"/>
    <property type="match status" value="1"/>
</dbReference>
<evidence type="ECO:0000313" key="10">
    <source>
        <dbReference type="EMBL" id="KAF7270621.1"/>
    </source>
</evidence>
<feature type="transmembrane region" description="Helical" evidence="9">
    <location>
        <begin position="7"/>
        <end position="27"/>
    </location>
</feature>
<dbReference type="InterPro" id="IPR051617">
    <property type="entry name" value="UNC-93-like_regulator"/>
</dbReference>
<feature type="transmembrane region" description="Helical" evidence="9">
    <location>
        <begin position="47"/>
        <end position="66"/>
    </location>
</feature>
<keyword evidence="5 9" id="KW-0472">Membrane</keyword>
<dbReference type="GO" id="GO:0016020">
    <property type="term" value="C:membrane"/>
    <property type="evidence" value="ECO:0007669"/>
    <property type="project" value="UniProtKB-SubCell"/>
</dbReference>
<protein>
    <recommendedName>
        <fullName evidence="7">UNC93-like protein MFSD11</fullName>
    </recommendedName>
    <alternativeName>
        <fullName evidence="8">Major facilitator superfamily domain-containing protein 11</fullName>
    </alternativeName>
</protein>
<feature type="transmembrane region" description="Helical" evidence="9">
    <location>
        <begin position="301"/>
        <end position="320"/>
    </location>
</feature>
<feature type="transmembrane region" description="Helical" evidence="9">
    <location>
        <begin position="102"/>
        <end position="126"/>
    </location>
</feature>
<feature type="transmembrane region" description="Helical" evidence="9">
    <location>
        <begin position="172"/>
        <end position="191"/>
    </location>
</feature>
<keyword evidence="6" id="KW-0325">Glycoprotein</keyword>
<organism evidence="10 11">
    <name type="scientific">Rhynchophorus ferrugineus</name>
    <name type="common">Red palm weevil</name>
    <name type="synonym">Curculio ferrugineus</name>
    <dbReference type="NCBI Taxonomy" id="354439"/>
    <lineage>
        <taxon>Eukaryota</taxon>
        <taxon>Metazoa</taxon>
        <taxon>Ecdysozoa</taxon>
        <taxon>Arthropoda</taxon>
        <taxon>Hexapoda</taxon>
        <taxon>Insecta</taxon>
        <taxon>Pterygota</taxon>
        <taxon>Neoptera</taxon>
        <taxon>Endopterygota</taxon>
        <taxon>Coleoptera</taxon>
        <taxon>Polyphaga</taxon>
        <taxon>Cucujiformia</taxon>
        <taxon>Curculionidae</taxon>
        <taxon>Dryophthorinae</taxon>
        <taxon>Rhynchophorus</taxon>
    </lineage>
</organism>
<comment type="subcellular location">
    <subcellularLocation>
        <location evidence="1">Membrane</location>
        <topology evidence="1">Multi-pass membrane protein</topology>
    </subcellularLocation>
</comment>
<evidence type="ECO:0000256" key="6">
    <source>
        <dbReference type="ARBA" id="ARBA00023180"/>
    </source>
</evidence>
<dbReference type="PANTHER" id="PTHR23294">
    <property type="entry name" value="ET TRANSLATION PRODUCT-RELATED"/>
    <property type="match status" value="1"/>
</dbReference>
<keyword evidence="3 9" id="KW-0812">Transmembrane</keyword>
<evidence type="ECO:0000256" key="3">
    <source>
        <dbReference type="ARBA" id="ARBA00022692"/>
    </source>
</evidence>
<name>A0A834I1Q9_RHYFE</name>
<feature type="transmembrane region" description="Helical" evidence="9">
    <location>
        <begin position="332"/>
        <end position="352"/>
    </location>
</feature>
<dbReference type="Pfam" id="PF05978">
    <property type="entry name" value="UNC-93"/>
    <property type="match status" value="1"/>
</dbReference>
<comment type="similarity">
    <text evidence="2">Belongs to the unc-93 family.</text>
</comment>
<feature type="transmembrane region" description="Helical" evidence="9">
    <location>
        <begin position="400"/>
        <end position="420"/>
    </location>
</feature>
<dbReference type="EMBL" id="JAACXV010014075">
    <property type="protein sequence ID" value="KAF7270621.1"/>
    <property type="molecule type" value="Genomic_DNA"/>
</dbReference>
<feature type="transmembrane region" description="Helical" evidence="9">
    <location>
        <begin position="373"/>
        <end position="394"/>
    </location>
</feature>
<comment type="caution">
    <text evidence="10">The sequence shown here is derived from an EMBL/GenBank/DDBJ whole genome shotgun (WGS) entry which is preliminary data.</text>
</comment>
<feature type="transmembrane region" description="Helical" evidence="9">
    <location>
        <begin position="224"/>
        <end position="247"/>
    </location>
</feature>
<evidence type="ECO:0000256" key="7">
    <source>
        <dbReference type="ARBA" id="ARBA00040302"/>
    </source>
</evidence>
<dbReference type="AlphaFoldDB" id="A0A834I1Q9"/>
<evidence type="ECO:0000256" key="8">
    <source>
        <dbReference type="ARBA" id="ARBA00041910"/>
    </source>
</evidence>
<sequence>MAFDRGFINVLLLGLAFMLVFTAFQTWGNIQKTMIDSIIADDPDFKGNAYVSLAIVYVFLAVFNWAAPSAISILTAKYSMLIGGITYLLFIASFSIPHTALLYIASAVVGTGAALIWTGQGNYLALNSTPATISRNSGIFWAMLQFSMFIGNMFVFFAFKNKDTIDSSTRQVVVWTLSAIALVGIAVMVFFPKPPKKDESDNSPDDRVEAPSGPVEALKGAVRLFLTTNMLLLCVTFIYTGLELGFWSGVYSASVGATLNLPNSKELIGISGIFIGLGEVIGGAAFGILGSKTIRWGRDPIVIGGFVIHVLSFFIIFLNLPNQSPIGETNDTAFITSNAYLAILCSFLLGFGDACYNTQIYSILGGVYASDSASAFAIFKFTQSVAAAVCFSYASYLNLYGQLGILIVSAILGTITFVLVEWQTKRLLVEAASNVSVSEYSAESPEPTS</sequence>
<feature type="transmembrane region" description="Helical" evidence="9">
    <location>
        <begin position="78"/>
        <end position="96"/>
    </location>
</feature>
<evidence type="ECO:0000256" key="9">
    <source>
        <dbReference type="SAM" id="Phobius"/>
    </source>
</evidence>
<gene>
    <name evidence="10" type="ORF">GWI33_016417</name>
</gene>
<keyword evidence="4 9" id="KW-1133">Transmembrane helix</keyword>
<accession>A0A834I1Q9</accession>
<feature type="transmembrane region" description="Helical" evidence="9">
    <location>
        <begin position="267"/>
        <end position="289"/>
    </location>
</feature>
<feature type="transmembrane region" description="Helical" evidence="9">
    <location>
        <begin position="138"/>
        <end position="160"/>
    </location>
</feature>
<proteinExistence type="inferred from homology"/>
<reference evidence="10" key="1">
    <citation type="submission" date="2020-08" db="EMBL/GenBank/DDBJ databases">
        <title>Genome sequencing and assembly of the red palm weevil Rhynchophorus ferrugineus.</title>
        <authorList>
            <person name="Dias G.B."/>
            <person name="Bergman C.M."/>
            <person name="Manee M."/>
        </authorList>
    </citation>
    <scope>NUCLEOTIDE SEQUENCE</scope>
    <source>
        <strain evidence="10">AA-2017</strain>
        <tissue evidence="10">Whole larva</tissue>
    </source>
</reference>
<evidence type="ECO:0000256" key="1">
    <source>
        <dbReference type="ARBA" id="ARBA00004141"/>
    </source>
</evidence>
<dbReference type="PANTHER" id="PTHR23294:SF0">
    <property type="entry name" value="UNC93-LIKE PROTEIN MFSD11"/>
    <property type="match status" value="1"/>
</dbReference>
<dbReference type="SUPFAM" id="SSF103473">
    <property type="entry name" value="MFS general substrate transporter"/>
    <property type="match status" value="1"/>
</dbReference>
<dbReference type="CDD" id="cd17407">
    <property type="entry name" value="MFS_MFSD11"/>
    <property type="match status" value="1"/>
</dbReference>
<evidence type="ECO:0000313" key="11">
    <source>
        <dbReference type="Proteomes" id="UP000625711"/>
    </source>
</evidence>
<evidence type="ECO:0000256" key="5">
    <source>
        <dbReference type="ARBA" id="ARBA00023136"/>
    </source>
</evidence>
<evidence type="ECO:0000256" key="4">
    <source>
        <dbReference type="ARBA" id="ARBA00022989"/>
    </source>
</evidence>
<dbReference type="InterPro" id="IPR010291">
    <property type="entry name" value="Ion_channel_UNC-93"/>
</dbReference>
<evidence type="ECO:0000256" key="2">
    <source>
        <dbReference type="ARBA" id="ARBA00009172"/>
    </source>
</evidence>